<organism evidence="1 2">
    <name type="scientific">Rubroshorea leprosula</name>
    <dbReference type="NCBI Taxonomy" id="152421"/>
    <lineage>
        <taxon>Eukaryota</taxon>
        <taxon>Viridiplantae</taxon>
        <taxon>Streptophyta</taxon>
        <taxon>Embryophyta</taxon>
        <taxon>Tracheophyta</taxon>
        <taxon>Spermatophyta</taxon>
        <taxon>Magnoliopsida</taxon>
        <taxon>eudicotyledons</taxon>
        <taxon>Gunneridae</taxon>
        <taxon>Pentapetalae</taxon>
        <taxon>rosids</taxon>
        <taxon>malvids</taxon>
        <taxon>Malvales</taxon>
        <taxon>Dipterocarpaceae</taxon>
        <taxon>Rubroshorea</taxon>
    </lineage>
</organism>
<keyword evidence="2" id="KW-1185">Reference proteome</keyword>
<reference evidence="1 2" key="1">
    <citation type="journal article" date="2021" name="Commun. Biol.">
        <title>The genome of Shorea leprosula (Dipterocarpaceae) highlights the ecological relevance of drought in aseasonal tropical rainforests.</title>
        <authorList>
            <person name="Ng K.K.S."/>
            <person name="Kobayashi M.J."/>
            <person name="Fawcett J.A."/>
            <person name="Hatakeyama M."/>
            <person name="Paape T."/>
            <person name="Ng C.H."/>
            <person name="Ang C.C."/>
            <person name="Tnah L.H."/>
            <person name="Lee C.T."/>
            <person name="Nishiyama T."/>
            <person name="Sese J."/>
            <person name="O'Brien M.J."/>
            <person name="Copetti D."/>
            <person name="Mohd Noor M.I."/>
            <person name="Ong R.C."/>
            <person name="Putra M."/>
            <person name="Sireger I.Z."/>
            <person name="Indrioko S."/>
            <person name="Kosugi Y."/>
            <person name="Izuno A."/>
            <person name="Isagi Y."/>
            <person name="Lee S.L."/>
            <person name="Shimizu K.K."/>
        </authorList>
    </citation>
    <scope>NUCLEOTIDE SEQUENCE [LARGE SCALE GENOMIC DNA]</scope>
    <source>
        <strain evidence="1">214</strain>
    </source>
</reference>
<proteinExistence type="predicted"/>
<accession>A0AAV5KI90</accession>
<protein>
    <submittedName>
        <fullName evidence="1">Uncharacterized protein</fullName>
    </submittedName>
</protein>
<name>A0AAV5KI90_9ROSI</name>
<dbReference type="EMBL" id="BPVZ01000065">
    <property type="protein sequence ID" value="GKV24310.1"/>
    <property type="molecule type" value="Genomic_DNA"/>
</dbReference>
<dbReference type="AlphaFoldDB" id="A0AAV5KI90"/>
<gene>
    <name evidence="1" type="ORF">SLEP1_g33937</name>
</gene>
<sequence length="35" mass="3921">MPPTTSGFSRGKQKIEPLALSLVRGFWMWGHLTSC</sequence>
<dbReference type="Proteomes" id="UP001054252">
    <property type="component" value="Unassembled WGS sequence"/>
</dbReference>
<evidence type="ECO:0000313" key="2">
    <source>
        <dbReference type="Proteomes" id="UP001054252"/>
    </source>
</evidence>
<comment type="caution">
    <text evidence="1">The sequence shown here is derived from an EMBL/GenBank/DDBJ whole genome shotgun (WGS) entry which is preliminary data.</text>
</comment>
<evidence type="ECO:0000313" key="1">
    <source>
        <dbReference type="EMBL" id="GKV24310.1"/>
    </source>
</evidence>